<accession>A0ABP5JQN1</accession>
<gene>
    <name evidence="1" type="ORF">GCM10009759_69460</name>
</gene>
<organism evidence="1 2">
    <name type="scientific">Kitasatospora saccharophila</name>
    <dbReference type="NCBI Taxonomy" id="407973"/>
    <lineage>
        <taxon>Bacteria</taxon>
        <taxon>Bacillati</taxon>
        <taxon>Actinomycetota</taxon>
        <taxon>Actinomycetes</taxon>
        <taxon>Kitasatosporales</taxon>
        <taxon>Streptomycetaceae</taxon>
        <taxon>Kitasatospora</taxon>
    </lineage>
</organism>
<evidence type="ECO:0000313" key="1">
    <source>
        <dbReference type="EMBL" id="GAA2120514.1"/>
    </source>
</evidence>
<dbReference type="EMBL" id="BAAANS010000073">
    <property type="protein sequence ID" value="GAA2120514.1"/>
    <property type="molecule type" value="Genomic_DNA"/>
</dbReference>
<sequence length="120" mass="11421">MPAPARALVSVLAPAPEPVLVLVLFALSGNGNAAAEQVGALLGPPAAGARSGSILDSTTVALSRVLAPVTSPSAPPNAVVTANTAVAPPGHGPSTLRTAFTADASAAVISAVIAAPGSGW</sequence>
<dbReference type="Proteomes" id="UP001500897">
    <property type="component" value="Unassembled WGS sequence"/>
</dbReference>
<reference evidence="2" key="1">
    <citation type="journal article" date="2019" name="Int. J. Syst. Evol. Microbiol.">
        <title>The Global Catalogue of Microorganisms (GCM) 10K type strain sequencing project: providing services to taxonomists for standard genome sequencing and annotation.</title>
        <authorList>
            <consortium name="The Broad Institute Genomics Platform"/>
            <consortium name="The Broad Institute Genome Sequencing Center for Infectious Disease"/>
            <person name="Wu L."/>
            <person name="Ma J."/>
        </authorList>
    </citation>
    <scope>NUCLEOTIDE SEQUENCE [LARGE SCALE GENOMIC DNA]</scope>
    <source>
        <strain evidence="2">JCM 14559</strain>
    </source>
</reference>
<evidence type="ECO:0000313" key="2">
    <source>
        <dbReference type="Proteomes" id="UP001500897"/>
    </source>
</evidence>
<comment type="caution">
    <text evidence="1">The sequence shown here is derived from an EMBL/GenBank/DDBJ whole genome shotgun (WGS) entry which is preliminary data.</text>
</comment>
<name>A0ABP5JQN1_9ACTN</name>
<proteinExistence type="predicted"/>
<evidence type="ECO:0008006" key="3">
    <source>
        <dbReference type="Google" id="ProtNLM"/>
    </source>
</evidence>
<keyword evidence="2" id="KW-1185">Reference proteome</keyword>
<protein>
    <recommendedName>
        <fullName evidence="3">Secreted protein</fullName>
    </recommendedName>
</protein>